<keyword evidence="1" id="KW-1133">Transmembrane helix</keyword>
<dbReference type="EMBL" id="LT630450">
    <property type="protein sequence ID" value="SFV73683.1"/>
    <property type="molecule type" value="Genomic_DNA"/>
</dbReference>
<protein>
    <submittedName>
        <fullName evidence="2">Uncharacterized protein</fullName>
    </submittedName>
</protein>
<reference evidence="3" key="1">
    <citation type="submission" date="2016-10" db="EMBL/GenBank/DDBJ databases">
        <authorList>
            <person name="Wegmann U."/>
        </authorList>
    </citation>
    <scope>NUCLEOTIDE SEQUENCE [LARGE SCALE GENOMIC DNA]</scope>
</reference>
<feature type="transmembrane region" description="Helical" evidence="1">
    <location>
        <begin position="45"/>
        <end position="63"/>
    </location>
</feature>
<dbReference type="KEGG" id="dpg:DESPIGER_1854"/>
<dbReference type="RefSeq" id="WP_072335768.1">
    <property type="nucleotide sequence ID" value="NZ_CALJDE010000017.1"/>
</dbReference>
<feature type="transmembrane region" description="Helical" evidence="1">
    <location>
        <begin position="12"/>
        <end position="33"/>
    </location>
</feature>
<sequence>MQDTGKERKSCLGCSIIAVCGWLVCAAMCLWLTISLEGYPRAYSLAYPAAMAVLFSNIFVFIFTSSRCAGDVRRLLPAVIRVCFGEGTMLLLVWLWGRYWLAA</sequence>
<keyword evidence="3" id="KW-1185">Reference proteome</keyword>
<evidence type="ECO:0000313" key="3">
    <source>
        <dbReference type="Proteomes" id="UP000186323"/>
    </source>
</evidence>
<dbReference type="AlphaFoldDB" id="A0A1K1LG72"/>
<proteinExistence type="predicted"/>
<evidence type="ECO:0000313" key="2">
    <source>
        <dbReference type="EMBL" id="SFV73683.1"/>
    </source>
</evidence>
<feature type="transmembrane region" description="Helical" evidence="1">
    <location>
        <begin position="75"/>
        <end position="97"/>
    </location>
</feature>
<dbReference type="Proteomes" id="UP000186323">
    <property type="component" value="Chromosome I"/>
</dbReference>
<gene>
    <name evidence="2" type="ORF">DESPIGER_1854</name>
</gene>
<keyword evidence="1" id="KW-0472">Membrane</keyword>
<accession>A0A1K1LG72</accession>
<dbReference type="OrthoDB" id="9862793at2"/>
<name>A0A1K1LG72_9BACT</name>
<keyword evidence="1" id="KW-0812">Transmembrane</keyword>
<organism evidence="2 3">
    <name type="scientific">Desulfovibrio piger</name>
    <dbReference type="NCBI Taxonomy" id="901"/>
    <lineage>
        <taxon>Bacteria</taxon>
        <taxon>Pseudomonadati</taxon>
        <taxon>Thermodesulfobacteriota</taxon>
        <taxon>Desulfovibrionia</taxon>
        <taxon>Desulfovibrionales</taxon>
        <taxon>Desulfovibrionaceae</taxon>
        <taxon>Desulfovibrio</taxon>
    </lineage>
</organism>
<evidence type="ECO:0000256" key="1">
    <source>
        <dbReference type="SAM" id="Phobius"/>
    </source>
</evidence>